<sequence length="134" mass="15118">MKTISKYIFYVIFSSFFLLSVCLGQSAHVKHEKEIVAWLKSNSFPVKHLTAGKGFADLQPLKTILQEVQVVGLGESTHGTREMFQLKHRLLEFLALEMGFTAIALEASYAACQPINEYVLYHFPGLCPKQILII</sequence>
<proteinExistence type="predicted"/>
<dbReference type="Proteomes" id="UP000480178">
    <property type="component" value="Chromosome"/>
</dbReference>
<evidence type="ECO:0000313" key="2">
    <source>
        <dbReference type="Proteomes" id="UP000480178"/>
    </source>
</evidence>
<dbReference type="Gene3D" id="3.30.1870.10">
    <property type="entry name" value="EreA-like, domain 2"/>
    <property type="match status" value="1"/>
</dbReference>
<dbReference type="AlphaFoldDB" id="A0A6C0GS21"/>
<reference evidence="1 2" key="1">
    <citation type="submission" date="2020-01" db="EMBL/GenBank/DDBJ databases">
        <authorList>
            <person name="Kim M.K."/>
        </authorList>
    </citation>
    <scope>NUCLEOTIDE SEQUENCE [LARGE SCALE GENOMIC DNA]</scope>
    <source>
        <strain evidence="1 2">172606-1</strain>
    </source>
</reference>
<name>A0A6C0GS21_9BACT</name>
<dbReference type="PANTHER" id="PTHR31299:SF0">
    <property type="entry name" value="ESTERASE, PUTATIVE (AFU_ORTHOLOGUE AFUA_1G05850)-RELATED"/>
    <property type="match status" value="1"/>
</dbReference>
<dbReference type="KEGG" id="rhoz:GXP67_31710"/>
<protein>
    <submittedName>
        <fullName evidence="1">Erythromycin esterase family protein</fullName>
    </submittedName>
</protein>
<organism evidence="1 2">
    <name type="scientific">Rhodocytophaga rosea</name>
    <dbReference type="NCBI Taxonomy" id="2704465"/>
    <lineage>
        <taxon>Bacteria</taxon>
        <taxon>Pseudomonadati</taxon>
        <taxon>Bacteroidota</taxon>
        <taxon>Cytophagia</taxon>
        <taxon>Cytophagales</taxon>
        <taxon>Rhodocytophagaceae</taxon>
        <taxon>Rhodocytophaga</taxon>
    </lineage>
</organism>
<dbReference type="SUPFAM" id="SSF159501">
    <property type="entry name" value="EreA/ChaN-like"/>
    <property type="match status" value="1"/>
</dbReference>
<dbReference type="Gene3D" id="3.40.1660.10">
    <property type="entry name" value="EreA-like (biosynthetic domain)"/>
    <property type="match status" value="1"/>
</dbReference>
<keyword evidence="2" id="KW-1185">Reference proteome</keyword>
<dbReference type="EMBL" id="CP048222">
    <property type="protein sequence ID" value="QHT70891.1"/>
    <property type="molecule type" value="Genomic_DNA"/>
</dbReference>
<dbReference type="RefSeq" id="WP_162446837.1">
    <property type="nucleotide sequence ID" value="NZ_CP048222.1"/>
</dbReference>
<accession>A0A6C0GS21</accession>
<dbReference type="InterPro" id="IPR052036">
    <property type="entry name" value="Hydrolase/PRTase-associated"/>
</dbReference>
<gene>
    <name evidence="1" type="ORF">GXP67_31710</name>
</gene>
<dbReference type="PANTHER" id="PTHR31299">
    <property type="entry name" value="ESTERASE, PUTATIVE (AFU_ORTHOLOGUE AFUA_1G05850)-RELATED"/>
    <property type="match status" value="1"/>
</dbReference>
<evidence type="ECO:0000313" key="1">
    <source>
        <dbReference type="EMBL" id="QHT70891.1"/>
    </source>
</evidence>